<evidence type="ECO:0000256" key="4">
    <source>
        <dbReference type="ARBA" id="ARBA00022840"/>
    </source>
</evidence>
<organism evidence="7">
    <name type="scientific">Singulisphaera sp. Ch08</name>
    <dbReference type="NCBI Taxonomy" id="3120278"/>
    <lineage>
        <taxon>Bacteria</taxon>
        <taxon>Pseudomonadati</taxon>
        <taxon>Planctomycetota</taxon>
        <taxon>Planctomycetia</taxon>
        <taxon>Isosphaerales</taxon>
        <taxon>Isosphaeraceae</taxon>
        <taxon>Singulisphaera</taxon>
    </lineage>
</organism>
<accession>A0AAU7CKI8</accession>
<dbReference type="InterPro" id="IPR050534">
    <property type="entry name" value="Coronavir_polyprotein_1ab"/>
</dbReference>
<feature type="region of interest" description="Disordered" evidence="5">
    <location>
        <begin position="1008"/>
        <end position="1031"/>
    </location>
</feature>
<evidence type="ECO:0000256" key="1">
    <source>
        <dbReference type="ARBA" id="ARBA00022741"/>
    </source>
</evidence>
<evidence type="ECO:0000256" key="5">
    <source>
        <dbReference type="SAM" id="MobiDB-lite"/>
    </source>
</evidence>
<dbReference type="EMBL" id="CP155447">
    <property type="protein sequence ID" value="XBH05804.1"/>
    <property type="molecule type" value="Genomic_DNA"/>
</dbReference>
<proteinExistence type="predicted"/>
<dbReference type="AlphaFoldDB" id="A0AAU7CKI8"/>
<gene>
    <name evidence="7" type="ORF">V5E97_07185</name>
</gene>
<evidence type="ECO:0000256" key="2">
    <source>
        <dbReference type="ARBA" id="ARBA00022801"/>
    </source>
</evidence>
<feature type="domain" description="DNA2/NAM7 helicase helicase" evidence="6">
    <location>
        <begin position="917"/>
        <end position="988"/>
    </location>
</feature>
<sequence>MYLRTLCERELYLSLFSNNPSALEKAGIPVPLKSRPGVQLITASGREFEYEQFNVLCSALPSNVFAKNSGTAPVDLSEALSTITAPTLILQPQIEPEHFRDLALTNIGVAKDDLKYIPKMSGLRPDVIFADVRRDNECEIMPNGTRRQLADDDKRMALSVIDLKNITEANASYSAEVCLYAIFVANWLHNEGKTFLGKYFVSERIYLWRHIEMPNFTKILSTKEGGNHANRLKALRQDLDDGSVPFLIYMPSVRKFFCEDLPRVVRLGDSEGWNAVPYHVNPRCSSCDWLGNRVWLSDDDRKHFDAHKDNYCTPAAEKSDHLSKMASLTKGASGVLFTGGHQKVASLVGIKAEAPVLRKHSLLKQDRGQISHRAESISTGKVTVDGVSKVGGLAKWLGAEFDIIVNFDSGSGFLTGIAIRGTLFSPYGSKFPATEGKESSSVKPLGEDAFVINKDTAVAEWAAILSFIERLADWIEEGGKQFTANGFGTLHTQICFWEVRQYEELCNAFGRHLLDILDLQNRYQRALAWLFPPDELLEKTDHLCPNIVFIRDIISGSVRLPQFFATTLLGTAEHYHHARLQPRKVDNYYFEPLGDAIPRERIFEIWKSTTGTVRIFGKTRPINEAITRYGNVLQAHAWALGSVTARLRIDLKAAISGNAPELSMTIPSGMTGVAYDSKLWDRWSQVSAAVAKTEALGSFIARAESLEAAYKAIVLTRLIKDHGNNTFEFAVSEDSSEAKIEEGDSCTVGIVSWPGFPLANGKSLNLELEPNLSFIPMHKVIAAYINSFDRVKKRLIVTLSAKWHGVDAQFNAVMSNGVLPIGTEPIYLLEGLPFDDSKTVTAILKTIGTPRCSIAAPEALTAMGTSAAKRIPKGTDPDTPVAELLWQANKLAAKVLRTNQDVEAIVTFAKTANKHPLNPSQIDAVRSCAKHHLTIVWGPPGTGKTDTLVAFVHSVIRQKKAKKILIAGPNYRTVEELSERLVKNLEDDAAAACDYYCLYSKSREPKPLKTHAEHLNLKSQKQNERSSPKSG</sequence>
<dbReference type="PANTHER" id="PTHR43788">
    <property type="entry name" value="DNA2/NAM7 HELICASE FAMILY MEMBER"/>
    <property type="match status" value="1"/>
</dbReference>
<evidence type="ECO:0000313" key="7">
    <source>
        <dbReference type="EMBL" id="XBH05804.1"/>
    </source>
</evidence>
<dbReference type="GO" id="GO:0016787">
    <property type="term" value="F:hydrolase activity"/>
    <property type="evidence" value="ECO:0007669"/>
    <property type="project" value="UniProtKB-KW"/>
</dbReference>
<dbReference type="GO" id="GO:0005524">
    <property type="term" value="F:ATP binding"/>
    <property type="evidence" value="ECO:0007669"/>
    <property type="project" value="UniProtKB-KW"/>
</dbReference>
<name>A0AAU7CKI8_9BACT</name>
<dbReference type="Pfam" id="PF13086">
    <property type="entry name" value="AAA_11"/>
    <property type="match status" value="1"/>
</dbReference>
<keyword evidence="2" id="KW-0378">Hydrolase</keyword>
<dbReference type="PANTHER" id="PTHR43788:SF16">
    <property type="entry name" value="HELICASE WITH ZINC FINGER 2"/>
    <property type="match status" value="1"/>
</dbReference>
<keyword evidence="1" id="KW-0547">Nucleotide-binding</keyword>
<protein>
    <submittedName>
        <fullName evidence="7">AAA domain-containing protein</fullName>
    </submittedName>
</protein>
<evidence type="ECO:0000256" key="3">
    <source>
        <dbReference type="ARBA" id="ARBA00022806"/>
    </source>
</evidence>
<dbReference type="InterPro" id="IPR041677">
    <property type="entry name" value="DNA2/NAM7_AAA_11"/>
</dbReference>
<dbReference type="GO" id="GO:0043139">
    <property type="term" value="F:5'-3' DNA helicase activity"/>
    <property type="evidence" value="ECO:0007669"/>
    <property type="project" value="TreeGrafter"/>
</dbReference>
<dbReference type="Gene3D" id="3.40.50.300">
    <property type="entry name" value="P-loop containing nucleotide triphosphate hydrolases"/>
    <property type="match status" value="1"/>
</dbReference>
<dbReference type="RefSeq" id="WP_406698654.1">
    <property type="nucleotide sequence ID" value="NZ_CP155447.1"/>
</dbReference>
<evidence type="ECO:0000259" key="6">
    <source>
        <dbReference type="Pfam" id="PF13086"/>
    </source>
</evidence>
<dbReference type="SUPFAM" id="SSF52540">
    <property type="entry name" value="P-loop containing nucleoside triphosphate hydrolases"/>
    <property type="match status" value="1"/>
</dbReference>
<dbReference type="InterPro" id="IPR027417">
    <property type="entry name" value="P-loop_NTPase"/>
</dbReference>
<reference evidence="7" key="1">
    <citation type="submission" date="2024-05" db="EMBL/GenBank/DDBJ databases">
        <title>Planctomycetes of the genus Singulisphaera possess chitinolytic capabilities.</title>
        <authorList>
            <person name="Ivanova A."/>
        </authorList>
    </citation>
    <scope>NUCLEOTIDE SEQUENCE</scope>
    <source>
        <strain evidence="7">Ch08T</strain>
    </source>
</reference>
<keyword evidence="4" id="KW-0067">ATP-binding</keyword>
<keyword evidence="3" id="KW-0347">Helicase</keyword>